<keyword evidence="3" id="KW-1185">Reference proteome</keyword>
<name>A0A2Z3LCD1_9BACT</name>
<reference evidence="2 3" key="1">
    <citation type="submission" date="2018-05" db="EMBL/GenBank/DDBJ databases">
        <title>Candidatus Cardinium hertigii Genome Assembly.</title>
        <authorList>
            <person name="Showmaker K.C."/>
            <person name="Walden K.O."/>
            <person name="Fields C.J."/>
            <person name="Lambert K.N."/>
            <person name="Hudson M.E."/>
        </authorList>
    </citation>
    <scope>NUCLEOTIDE SEQUENCE [LARGE SCALE GENOMIC DNA]</scope>
    <source>
        <strain evidence="3">cHgTN10</strain>
    </source>
</reference>
<keyword evidence="1" id="KW-0472">Membrane</keyword>
<dbReference type="EMBL" id="CP029619">
    <property type="protein sequence ID" value="AWN81832.1"/>
    <property type="molecule type" value="Genomic_DNA"/>
</dbReference>
<sequence length="36" mass="4121">MRVVLLNAGYLFTLLILFPLYNTIGQVNITSFIMQC</sequence>
<feature type="transmembrane region" description="Helical" evidence="1">
    <location>
        <begin position="6"/>
        <end position="24"/>
    </location>
</feature>
<dbReference type="AlphaFoldDB" id="A0A2Z3LCD1"/>
<dbReference type="Proteomes" id="UP000245872">
    <property type="component" value="Chromosome"/>
</dbReference>
<accession>A0A2Z3LCD1</accession>
<gene>
    <name evidence="2" type="ORF">DK880_00511</name>
</gene>
<evidence type="ECO:0000313" key="2">
    <source>
        <dbReference type="EMBL" id="AWN81832.1"/>
    </source>
</evidence>
<keyword evidence="1" id="KW-1133">Transmembrane helix</keyword>
<evidence type="ECO:0000313" key="3">
    <source>
        <dbReference type="Proteomes" id="UP000245872"/>
    </source>
</evidence>
<protein>
    <submittedName>
        <fullName evidence="2">Uncharacterized protein</fullName>
    </submittedName>
</protein>
<keyword evidence="1" id="KW-0812">Transmembrane</keyword>
<evidence type="ECO:0000256" key="1">
    <source>
        <dbReference type="SAM" id="Phobius"/>
    </source>
</evidence>
<dbReference type="KEGG" id="cher:DK880_00511"/>
<proteinExistence type="predicted"/>
<organism evidence="2 3">
    <name type="scientific">Candidatus Cardinium hertigii</name>
    <dbReference type="NCBI Taxonomy" id="247481"/>
    <lineage>
        <taxon>Bacteria</taxon>
        <taxon>Pseudomonadati</taxon>
        <taxon>Bacteroidota</taxon>
        <taxon>Cytophagia</taxon>
        <taxon>Cytophagales</taxon>
        <taxon>Amoebophilaceae</taxon>
        <taxon>Candidatus Cardinium</taxon>
    </lineage>
</organism>